<dbReference type="InterPro" id="IPR044843">
    <property type="entry name" value="Trans_IPPS_bact-type"/>
</dbReference>
<comment type="pathway">
    <text evidence="1">Carotenoid biosynthesis; phytoene biosynthesis.</text>
</comment>
<keyword evidence="2" id="KW-0808">Transferase</keyword>
<evidence type="ECO:0000313" key="5">
    <source>
        <dbReference type="Proteomes" id="UP000509626"/>
    </source>
</evidence>
<proteinExistence type="predicted"/>
<dbReference type="InterPro" id="IPR002060">
    <property type="entry name" value="Squ/phyt_synthse"/>
</dbReference>
<evidence type="ECO:0000256" key="3">
    <source>
        <dbReference type="ARBA" id="ARBA00022746"/>
    </source>
</evidence>
<dbReference type="GO" id="GO:0051996">
    <property type="term" value="F:squalene synthase [NAD(P)H] activity"/>
    <property type="evidence" value="ECO:0007669"/>
    <property type="project" value="InterPro"/>
</dbReference>
<reference evidence="4 5" key="1">
    <citation type="submission" date="2020-06" db="EMBL/GenBank/DDBJ databases">
        <title>NJ-3-1, isolated from saline soil.</title>
        <authorList>
            <person name="Cui H.L."/>
            <person name="Shi X."/>
        </authorList>
    </citation>
    <scope>NUCLEOTIDE SEQUENCE [LARGE SCALE GENOMIC DNA]</scope>
    <source>
        <strain evidence="4 5">NJ-3-1</strain>
    </source>
</reference>
<keyword evidence="5" id="KW-1185">Reference proteome</keyword>
<dbReference type="EMBL" id="CP058579">
    <property type="protein sequence ID" value="QLG63299.1"/>
    <property type="molecule type" value="Genomic_DNA"/>
</dbReference>
<dbReference type="AlphaFoldDB" id="A0A7D5QCS7"/>
<evidence type="ECO:0000256" key="2">
    <source>
        <dbReference type="ARBA" id="ARBA00022679"/>
    </source>
</evidence>
<dbReference type="CDD" id="cd00683">
    <property type="entry name" value="Trans_IPPS_HH"/>
    <property type="match status" value="1"/>
</dbReference>
<name>A0A7D5QCS7_9EURY</name>
<dbReference type="Pfam" id="PF00494">
    <property type="entry name" value="SQS_PSY"/>
    <property type="match status" value="1"/>
</dbReference>
<dbReference type="InterPro" id="IPR019845">
    <property type="entry name" value="Squalene/phytoene_synthase_CS"/>
</dbReference>
<dbReference type="Gene3D" id="1.10.600.10">
    <property type="entry name" value="Farnesyl Diphosphate Synthase"/>
    <property type="match status" value="1"/>
</dbReference>
<dbReference type="SFLD" id="SFLDG01212">
    <property type="entry name" value="Phytoene_synthase_like"/>
    <property type="match status" value="1"/>
</dbReference>
<evidence type="ECO:0000256" key="1">
    <source>
        <dbReference type="ARBA" id="ARBA00004684"/>
    </source>
</evidence>
<dbReference type="FunFam" id="1.10.600.10:FF:000020">
    <property type="entry name" value="Phytoene synthase"/>
    <property type="match status" value="1"/>
</dbReference>
<dbReference type="SFLD" id="SFLDG01018">
    <property type="entry name" value="Squalene/Phytoene_Synthase_Lik"/>
    <property type="match status" value="1"/>
</dbReference>
<dbReference type="GO" id="GO:0016117">
    <property type="term" value="P:carotenoid biosynthetic process"/>
    <property type="evidence" value="ECO:0007669"/>
    <property type="project" value="UniProtKB-KW"/>
</dbReference>
<sequence>MNDADPIARSKRIQRRTGRTFHFATRVLPERVRHPTYVMYAFFRLADEVVDDPDPGPPAEQRAELSRLRAAALGHVETADPVLSAFADVRDEFGIADGDVRAFLDAMASDVETRRYETYGDLSAYMDGSAGAVGRMMTAVMEPEDPDAAIPHATALGEAFQLTNFVRDVGEDVVERDRVYLPAETLAEHGATVAQVRRLEFDGSVAAAIRHELLRAESLYRDGVAGIELLPSDCRFAVLFAAVLYADHHRLVRSLGYDTLTRTPSLGTARKAFLLARTSLAWVRTRDPEAAFRRASAVQYDGTADVHGGSRERLSVP</sequence>
<dbReference type="KEGG" id="halu:HUG12_16800"/>
<accession>A0A7D5QCS7</accession>
<dbReference type="PROSITE" id="PS01044">
    <property type="entry name" value="SQUALEN_PHYTOEN_SYN_1"/>
    <property type="match status" value="1"/>
</dbReference>
<dbReference type="InterPro" id="IPR008949">
    <property type="entry name" value="Isoprenoid_synthase_dom_sf"/>
</dbReference>
<organism evidence="4 5">
    <name type="scientific">Halorarum salinum</name>
    <dbReference type="NCBI Taxonomy" id="2743089"/>
    <lineage>
        <taxon>Archaea</taxon>
        <taxon>Methanobacteriati</taxon>
        <taxon>Methanobacteriota</taxon>
        <taxon>Stenosarchaea group</taxon>
        <taxon>Halobacteria</taxon>
        <taxon>Halobacteriales</taxon>
        <taxon>Haloferacaceae</taxon>
        <taxon>Halorarum</taxon>
    </lineage>
</organism>
<dbReference type="SFLD" id="SFLDS00005">
    <property type="entry name" value="Isoprenoid_Synthase_Type_I"/>
    <property type="match status" value="1"/>
</dbReference>
<dbReference type="OrthoDB" id="305023at2157"/>
<keyword evidence="3" id="KW-0125">Carotenoid biosynthesis</keyword>
<dbReference type="GeneID" id="56039153"/>
<gene>
    <name evidence="4" type="ORF">HUG12_16800</name>
</gene>
<dbReference type="Proteomes" id="UP000509626">
    <property type="component" value="Chromosome"/>
</dbReference>
<dbReference type="GO" id="GO:0004311">
    <property type="term" value="F:geranylgeranyl diphosphate synthase activity"/>
    <property type="evidence" value="ECO:0007669"/>
    <property type="project" value="InterPro"/>
</dbReference>
<evidence type="ECO:0000313" key="4">
    <source>
        <dbReference type="EMBL" id="QLG63299.1"/>
    </source>
</evidence>
<dbReference type="InterPro" id="IPR033904">
    <property type="entry name" value="Trans_IPPS_HH"/>
</dbReference>
<dbReference type="PANTHER" id="PTHR31480">
    <property type="entry name" value="BIFUNCTIONAL LYCOPENE CYCLASE/PHYTOENE SYNTHASE"/>
    <property type="match status" value="1"/>
</dbReference>
<dbReference type="RefSeq" id="WP_179269884.1">
    <property type="nucleotide sequence ID" value="NZ_CP058579.1"/>
</dbReference>
<dbReference type="PROSITE" id="PS01045">
    <property type="entry name" value="SQUALEN_PHYTOEN_SYN_2"/>
    <property type="match status" value="1"/>
</dbReference>
<protein>
    <submittedName>
        <fullName evidence="4">Phytoene/squalene synthase family protein</fullName>
    </submittedName>
</protein>
<dbReference type="SUPFAM" id="SSF48576">
    <property type="entry name" value="Terpenoid synthases"/>
    <property type="match status" value="1"/>
</dbReference>